<dbReference type="AlphaFoldDB" id="A0A0A9FBZ1"/>
<proteinExistence type="predicted"/>
<dbReference type="EMBL" id="GBRH01192108">
    <property type="protein sequence ID" value="JAE05788.1"/>
    <property type="molecule type" value="Transcribed_RNA"/>
</dbReference>
<name>A0A0A9FBZ1_ARUDO</name>
<reference evidence="1" key="2">
    <citation type="journal article" date="2015" name="Data Brief">
        <title>Shoot transcriptome of the giant reed, Arundo donax.</title>
        <authorList>
            <person name="Barrero R.A."/>
            <person name="Guerrero F.D."/>
            <person name="Moolhuijzen P."/>
            <person name="Goolsby J.A."/>
            <person name="Tidwell J."/>
            <person name="Bellgard S.E."/>
            <person name="Bellgard M.I."/>
        </authorList>
    </citation>
    <scope>NUCLEOTIDE SEQUENCE</scope>
    <source>
        <tissue evidence="1">Shoot tissue taken approximately 20 cm above the soil surface</tissue>
    </source>
</reference>
<organism evidence="1">
    <name type="scientific">Arundo donax</name>
    <name type="common">Giant reed</name>
    <name type="synonym">Donax arundinaceus</name>
    <dbReference type="NCBI Taxonomy" id="35708"/>
    <lineage>
        <taxon>Eukaryota</taxon>
        <taxon>Viridiplantae</taxon>
        <taxon>Streptophyta</taxon>
        <taxon>Embryophyta</taxon>
        <taxon>Tracheophyta</taxon>
        <taxon>Spermatophyta</taxon>
        <taxon>Magnoliopsida</taxon>
        <taxon>Liliopsida</taxon>
        <taxon>Poales</taxon>
        <taxon>Poaceae</taxon>
        <taxon>PACMAD clade</taxon>
        <taxon>Arundinoideae</taxon>
        <taxon>Arundineae</taxon>
        <taxon>Arundo</taxon>
    </lineage>
</organism>
<sequence>MPTARKQTYHQRQERHAISTTANADTWHRSTIKIKDTGLYRVRLKV</sequence>
<evidence type="ECO:0000313" key="1">
    <source>
        <dbReference type="EMBL" id="JAE05788.1"/>
    </source>
</evidence>
<accession>A0A0A9FBZ1</accession>
<protein>
    <submittedName>
        <fullName evidence="1">Uncharacterized protein</fullName>
    </submittedName>
</protein>
<reference evidence="1" key="1">
    <citation type="submission" date="2014-09" db="EMBL/GenBank/DDBJ databases">
        <authorList>
            <person name="Magalhaes I.L.F."/>
            <person name="Oliveira U."/>
            <person name="Santos F.R."/>
            <person name="Vidigal T.H.D.A."/>
            <person name="Brescovit A.D."/>
            <person name="Santos A.J."/>
        </authorList>
    </citation>
    <scope>NUCLEOTIDE SEQUENCE</scope>
    <source>
        <tissue evidence="1">Shoot tissue taken approximately 20 cm above the soil surface</tissue>
    </source>
</reference>